<dbReference type="Pfam" id="PF20282">
    <property type="entry name" value="CTD6"/>
    <property type="match status" value="1"/>
</dbReference>
<proteinExistence type="predicted"/>
<evidence type="ECO:0000313" key="3">
    <source>
        <dbReference type="Proteomes" id="UP000095563"/>
    </source>
</evidence>
<dbReference type="AlphaFoldDB" id="A0A174QJT8"/>
<sequence length="357" mass="41893">MASYFQNISEPNLKLGDIYNTLSITPNQMLEIMKWDTFEELSELWVTVCSNVKYKNIKRFAGTGDKGRDVVGFYEDNTVDIYQCKHYKGLINFSTLKAELLKICYFIYKGDIPKLKNYYIVSPFGCSTTLHDNYLKKPDLIREGLKKYIKEPKTKVDNKLTSEMTDLPSFLAFVDSFNFSNIEEIQPQRLIDDMLETKYAPYYFGPSFFKIDFVPQMPPKEFLKDEQIYLSQLLKVYSEKKNKNFTSLKELDPQLTRHLNLQREYFFNIQSLIDTLRDSMINTDSIDLLEKICCQGLSEIINDLDYDGFQKLKESLNLVVKMDFSPSELKNLLYPNSKKGLCHRLVNKERICWIDEL</sequence>
<evidence type="ECO:0000313" key="2">
    <source>
        <dbReference type="EMBL" id="CUP73473.1"/>
    </source>
</evidence>
<accession>A0A174QJT8</accession>
<protein>
    <recommendedName>
        <fullName evidence="1">ABC-three component systems C-terminal domain-containing protein</fullName>
    </recommendedName>
</protein>
<gene>
    <name evidence="2" type="ORF">ERS852568_00598</name>
</gene>
<reference evidence="2 3" key="1">
    <citation type="submission" date="2015-09" db="EMBL/GenBank/DDBJ databases">
        <authorList>
            <consortium name="Pathogen Informatics"/>
        </authorList>
    </citation>
    <scope>NUCLEOTIDE SEQUENCE [LARGE SCALE GENOMIC DNA]</scope>
    <source>
        <strain evidence="2 3">2789STDY5834956</strain>
    </source>
</reference>
<evidence type="ECO:0000259" key="1">
    <source>
        <dbReference type="Pfam" id="PF20282"/>
    </source>
</evidence>
<dbReference type="InterPro" id="IPR046914">
    <property type="entry name" value="ABC-3C_CTD6"/>
</dbReference>
<dbReference type="Proteomes" id="UP000095563">
    <property type="component" value="Unassembled WGS sequence"/>
</dbReference>
<dbReference type="EMBL" id="CZBO01000001">
    <property type="protein sequence ID" value="CUP73473.1"/>
    <property type="molecule type" value="Genomic_DNA"/>
</dbReference>
<organism evidence="2 3">
    <name type="scientific">Clostridium baratii</name>
    <dbReference type="NCBI Taxonomy" id="1561"/>
    <lineage>
        <taxon>Bacteria</taxon>
        <taxon>Bacillati</taxon>
        <taxon>Bacillota</taxon>
        <taxon>Clostridia</taxon>
        <taxon>Eubacteriales</taxon>
        <taxon>Clostridiaceae</taxon>
        <taxon>Clostridium</taxon>
    </lineage>
</organism>
<dbReference type="RefSeq" id="WP_055206648.1">
    <property type="nucleotide sequence ID" value="NZ_CZBO01000001.1"/>
</dbReference>
<feature type="domain" description="ABC-three component systems C-terminal" evidence="1">
    <location>
        <begin position="226"/>
        <end position="353"/>
    </location>
</feature>
<name>A0A174QJT8_9CLOT</name>